<dbReference type="InterPro" id="IPR003313">
    <property type="entry name" value="AraC-bd"/>
</dbReference>
<dbReference type="PROSITE" id="PS00041">
    <property type="entry name" value="HTH_ARAC_FAMILY_1"/>
    <property type="match status" value="1"/>
</dbReference>
<evidence type="ECO:0000256" key="4">
    <source>
        <dbReference type="ARBA" id="ARBA00023163"/>
    </source>
</evidence>
<dbReference type="InterPro" id="IPR014710">
    <property type="entry name" value="RmlC-like_jellyroll"/>
</dbReference>
<keyword evidence="2" id="KW-0238">DNA-binding</keyword>
<reference evidence="6 7" key="1">
    <citation type="submission" date="2019-10" db="EMBL/GenBank/DDBJ databases">
        <title>Description of Paenibacillus terrestris sp. nov.</title>
        <authorList>
            <person name="Carlier A."/>
            <person name="Qi S."/>
        </authorList>
    </citation>
    <scope>NUCLEOTIDE SEQUENCE [LARGE SCALE GENOMIC DNA]</scope>
    <source>
        <strain evidence="6 7">LMG 31458</strain>
    </source>
</reference>
<dbReference type="Proteomes" id="UP000616779">
    <property type="component" value="Unassembled WGS sequence"/>
</dbReference>
<dbReference type="RefSeq" id="WP_171642046.1">
    <property type="nucleotide sequence ID" value="NZ_WHOA01000038.1"/>
</dbReference>
<sequence>MPAKQSPRWTYDINKENRILGVPELLLFGFDEIRSALSLSYHKHDGYEFVLVERGKASWELGGHVYETKAGDVFHTSPGEVHRGGFNVIEPSRFWWFIVTPPHADDWLRLPQDESECFRHALEALPRVTHTGLQAVDDIIQLRNAINSNSPLRTSSTRQALLGMLLRILQPSQQMVSLADDLLRQLDALIGRIAEEPQWRPAIEEMADFVRISPSHFFRTFQEYTGLPPMVFIERARIKNACGLLVEGTDTVTKIANELGYASSQHFATVFKRITGMTPIQWRMNQTGRNDAQRSTSK</sequence>
<dbReference type="InterPro" id="IPR018060">
    <property type="entry name" value="HTH_AraC"/>
</dbReference>
<dbReference type="Pfam" id="PF02311">
    <property type="entry name" value="AraC_binding"/>
    <property type="match status" value="1"/>
</dbReference>
<organism evidence="6 7">
    <name type="scientific">Paenibacillus phytorum</name>
    <dbReference type="NCBI Taxonomy" id="2654977"/>
    <lineage>
        <taxon>Bacteria</taxon>
        <taxon>Bacillati</taxon>
        <taxon>Bacillota</taxon>
        <taxon>Bacilli</taxon>
        <taxon>Bacillales</taxon>
        <taxon>Paenibacillaceae</taxon>
        <taxon>Paenibacillus</taxon>
    </lineage>
</organism>
<evidence type="ECO:0000313" key="7">
    <source>
        <dbReference type="Proteomes" id="UP000616779"/>
    </source>
</evidence>
<dbReference type="Gene3D" id="1.10.10.60">
    <property type="entry name" value="Homeodomain-like"/>
    <property type="match status" value="2"/>
</dbReference>
<dbReference type="Gene3D" id="2.60.120.10">
    <property type="entry name" value="Jelly Rolls"/>
    <property type="match status" value="1"/>
</dbReference>
<dbReference type="SMART" id="SM00342">
    <property type="entry name" value="HTH_ARAC"/>
    <property type="match status" value="1"/>
</dbReference>
<dbReference type="InterPro" id="IPR050204">
    <property type="entry name" value="AraC_XylS_family_regulators"/>
</dbReference>
<feature type="domain" description="HTH araC/xylS-type" evidence="5">
    <location>
        <begin position="187"/>
        <end position="285"/>
    </location>
</feature>
<dbReference type="InterPro" id="IPR020449">
    <property type="entry name" value="Tscrpt_reg_AraC-type_HTH"/>
</dbReference>
<dbReference type="SUPFAM" id="SSF51215">
    <property type="entry name" value="Regulatory protein AraC"/>
    <property type="match status" value="1"/>
</dbReference>
<evidence type="ECO:0000256" key="2">
    <source>
        <dbReference type="ARBA" id="ARBA00023125"/>
    </source>
</evidence>
<accession>A0ABX1XRX9</accession>
<dbReference type="SUPFAM" id="SSF46689">
    <property type="entry name" value="Homeodomain-like"/>
    <property type="match status" value="2"/>
</dbReference>
<dbReference type="PANTHER" id="PTHR46796">
    <property type="entry name" value="HTH-TYPE TRANSCRIPTIONAL ACTIVATOR RHAS-RELATED"/>
    <property type="match status" value="1"/>
</dbReference>
<evidence type="ECO:0000313" key="6">
    <source>
        <dbReference type="EMBL" id="NOU71034.1"/>
    </source>
</evidence>
<keyword evidence="3" id="KW-0010">Activator</keyword>
<comment type="caution">
    <text evidence="6">The sequence shown here is derived from an EMBL/GenBank/DDBJ whole genome shotgun (WGS) entry which is preliminary data.</text>
</comment>
<dbReference type="PRINTS" id="PR00032">
    <property type="entry name" value="HTHARAC"/>
</dbReference>
<keyword evidence="7" id="KW-1185">Reference proteome</keyword>
<evidence type="ECO:0000259" key="5">
    <source>
        <dbReference type="PROSITE" id="PS01124"/>
    </source>
</evidence>
<dbReference type="Pfam" id="PF12833">
    <property type="entry name" value="HTH_18"/>
    <property type="match status" value="1"/>
</dbReference>
<dbReference type="InterPro" id="IPR018062">
    <property type="entry name" value="HTH_AraC-typ_CS"/>
</dbReference>
<keyword evidence="1" id="KW-0805">Transcription regulation</keyword>
<dbReference type="InterPro" id="IPR009057">
    <property type="entry name" value="Homeodomain-like_sf"/>
</dbReference>
<evidence type="ECO:0000256" key="1">
    <source>
        <dbReference type="ARBA" id="ARBA00023015"/>
    </source>
</evidence>
<dbReference type="PROSITE" id="PS01124">
    <property type="entry name" value="HTH_ARAC_FAMILY_2"/>
    <property type="match status" value="1"/>
</dbReference>
<proteinExistence type="predicted"/>
<evidence type="ECO:0000256" key="3">
    <source>
        <dbReference type="ARBA" id="ARBA00023159"/>
    </source>
</evidence>
<protein>
    <submittedName>
        <fullName evidence="6">Helix-turn-helix domain-containing protein</fullName>
    </submittedName>
</protein>
<name>A0ABX1XRX9_9BACL</name>
<dbReference type="InterPro" id="IPR037923">
    <property type="entry name" value="HTH-like"/>
</dbReference>
<dbReference type="EMBL" id="WHOA01000038">
    <property type="protein sequence ID" value="NOU71034.1"/>
    <property type="molecule type" value="Genomic_DNA"/>
</dbReference>
<gene>
    <name evidence="6" type="ORF">GC098_06240</name>
</gene>
<keyword evidence="4" id="KW-0804">Transcription</keyword>